<dbReference type="Proteomes" id="UP000653002">
    <property type="component" value="Unassembled WGS sequence"/>
</dbReference>
<evidence type="ECO:0000313" key="2">
    <source>
        <dbReference type="Proteomes" id="UP000653002"/>
    </source>
</evidence>
<reference evidence="1" key="1">
    <citation type="submission" date="2020-01" db="EMBL/GenBank/DDBJ databases">
        <authorList>
            <person name="Richard D."/>
        </authorList>
    </citation>
    <scope>NUCLEOTIDE SEQUENCE</scope>
    <source>
        <strain evidence="1">JP541</strain>
    </source>
</reference>
<accession>A0A8I0HBS1</accession>
<sequence length="70" mass="7700">MSTTTPSLKLTVFADSAITETEALDKAVALYEHLTDKEVEIPQGLDETGLDTNLIKPIVLGYINFEDTEE</sequence>
<protein>
    <submittedName>
        <fullName evidence="1">Uncharacterized protein</fullName>
    </submittedName>
</protein>
<proteinExistence type="predicted"/>
<name>A0A8I0HBS1_XANCI</name>
<feature type="non-terminal residue" evidence="1">
    <location>
        <position position="70"/>
    </location>
</feature>
<dbReference type="AlphaFoldDB" id="A0A8I0HBS1"/>
<organism evidence="1 2">
    <name type="scientific">Xanthomonas citri pv. citri</name>
    <dbReference type="NCBI Taxonomy" id="611301"/>
    <lineage>
        <taxon>Bacteria</taxon>
        <taxon>Pseudomonadati</taxon>
        <taxon>Pseudomonadota</taxon>
        <taxon>Gammaproteobacteria</taxon>
        <taxon>Lysobacterales</taxon>
        <taxon>Lysobacteraceae</taxon>
        <taxon>Xanthomonas</taxon>
    </lineage>
</organism>
<evidence type="ECO:0000313" key="1">
    <source>
        <dbReference type="EMBL" id="MBD4339532.1"/>
    </source>
</evidence>
<comment type="caution">
    <text evidence="1">The sequence shown here is derived from an EMBL/GenBank/DDBJ whole genome shotgun (WGS) entry which is preliminary data.</text>
</comment>
<dbReference type="EMBL" id="JAABFR010002262">
    <property type="protein sequence ID" value="MBD4339532.1"/>
    <property type="molecule type" value="Genomic_DNA"/>
</dbReference>
<gene>
    <name evidence="1" type="ORF">GUH15_26495</name>
</gene>